<keyword evidence="2" id="KW-1185">Reference proteome</keyword>
<dbReference type="Proteomes" id="UP001341840">
    <property type="component" value="Unassembled WGS sequence"/>
</dbReference>
<evidence type="ECO:0008006" key="3">
    <source>
        <dbReference type="Google" id="ProtNLM"/>
    </source>
</evidence>
<organism evidence="1 2">
    <name type="scientific">Stylosanthes scabra</name>
    <dbReference type="NCBI Taxonomy" id="79078"/>
    <lineage>
        <taxon>Eukaryota</taxon>
        <taxon>Viridiplantae</taxon>
        <taxon>Streptophyta</taxon>
        <taxon>Embryophyta</taxon>
        <taxon>Tracheophyta</taxon>
        <taxon>Spermatophyta</taxon>
        <taxon>Magnoliopsida</taxon>
        <taxon>eudicotyledons</taxon>
        <taxon>Gunneridae</taxon>
        <taxon>Pentapetalae</taxon>
        <taxon>rosids</taxon>
        <taxon>fabids</taxon>
        <taxon>Fabales</taxon>
        <taxon>Fabaceae</taxon>
        <taxon>Papilionoideae</taxon>
        <taxon>50 kb inversion clade</taxon>
        <taxon>dalbergioids sensu lato</taxon>
        <taxon>Dalbergieae</taxon>
        <taxon>Pterocarpus clade</taxon>
        <taxon>Stylosanthes</taxon>
    </lineage>
</organism>
<reference evidence="1 2" key="1">
    <citation type="journal article" date="2023" name="Plants (Basel)">
        <title>Bridging the Gap: Combining Genomics and Transcriptomics Approaches to Understand Stylosanthes scabra, an Orphan Legume from the Brazilian Caatinga.</title>
        <authorList>
            <person name="Ferreira-Neto J.R.C."/>
            <person name="da Silva M.D."/>
            <person name="Binneck E."/>
            <person name="de Melo N.F."/>
            <person name="da Silva R.H."/>
            <person name="de Melo A.L.T.M."/>
            <person name="Pandolfi V."/>
            <person name="Bustamante F.O."/>
            <person name="Brasileiro-Vidal A.C."/>
            <person name="Benko-Iseppon A.M."/>
        </authorList>
    </citation>
    <scope>NUCLEOTIDE SEQUENCE [LARGE SCALE GENOMIC DNA]</scope>
    <source>
        <tissue evidence="1">Leaves</tissue>
    </source>
</reference>
<dbReference type="EMBL" id="JASCZI010090624">
    <property type="protein sequence ID" value="MED6142902.1"/>
    <property type="molecule type" value="Genomic_DNA"/>
</dbReference>
<sequence>MRSADINQLNDSTHLYGAVDFQYVLRCTHVGKAGDTHLPSAIRRGDYYTTGCRIPLGLTDGRRACWRLRERLPAALWEIDVADGSGYLGGEARPQRGGGKNEYVAVKLSWLRDQVRRTPKQAEVSVLKQFARCYILLMIGCWLFLDKSDNMVSVRWVPLLEDLDACARLSWGVCGPQLHISSSVQGRRSSHRRLL</sequence>
<dbReference type="InterPro" id="IPR044824">
    <property type="entry name" value="MAIN-like"/>
</dbReference>
<dbReference type="PANTHER" id="PTHR46033:SF8">
    <property type="entry name" value="PROTEIN MAINTENANCE OF MERISTEMS-LIKE"/>
    <property type="match status" value="1"/>
</dbReference>
<evidence type="ECO:0000313" key="1">
    <source>
        <dbReference type="EMBL" id="MED6142902.1"/>
    </source>
</evidence>
<comment type="caution">
    <text evidence="1">The sequence shown here is derived from an EMBL/GenBank/DDBJ whole genome shotgun (WGS) entry which is preliminary data.</text>
</comment>
<proteinExistence type="predicted"/>
<accession>A0ABU6T2M5</accession>
<protein>
    <recommendedName>
        <fullName evidence="3">Aminotransferase-like plant mobile domain-containing protein</fullName>
    </recommendedName>
</protein>
<name>A0ABU6T2M5_9FABA</name>
<evidence type="ECO:0000313" key="2">
    <source>
        <dbReference type="Proteomes" id="UP001341840"/>
    </source>
</evidence>
<dbReference type="PANTHER" id="PTHR46033">
    <property type="entry name" value="PROTEIN MAIN-LIKE 2"/>
    <property type="match status" value="1"/>
</dbReference>
<gene>
    <name evidence="1" type="ORF">PIB30_001669</name>
</gene>